<proteinExistence type="inferred from homology"/>
<name>A0A6B0T355_9EURY</name>
<comment type="subcellular location">
    <subcellularLocation>
        <location evidence="1">Cell membrane</location>
        <topology evidence="1">Multi-pass membrane protein</topology>
    </subcellularLocation>
</comment>
<dbReference type="AlphaFoldDB" id="A0A6B0T355"/>
<dbReference type="PANTHER" id="PTHR11040:SF211">
    <property type="entry name" value="ZINC TRANSPORTER ZIP11"/>
    <property type="match status" value="1"/>
</dbReference>
<feature type="transmembrane region" description="Helical" evidence="8">
    <location>
        <begin position="201"/>
        <end position="225"/>
    </location>
</feature>
<feature type="transmembrane region" description="Helical" evidence="8">
    <location>
        <begin position="54"/>
        <end position="74"/>
    </location>
</feature>
<organism evidence="9 10">
    <name type="scientific">Halovenus carboxidivorans</name>
    <dbReference type="NCBI Taxonomy" id="2692199"/>
    <lineage>
        <taxon>Archaea</taxon>
        <taxon>Methanobacteriati</taxon>
        <taxon>Methanobacteriota</taxon>
        <taxon>Stenosarchaea group</taxon>
        <taxon>Halobacteria</taxon>
        <taxon>Halobacteriales</taxon>
        <taxon>Haloarculaceae</taxon>
        <taxon>Halovenus</taxon>
    </lineage>
</organism>
<dbReference type="OrthoDB" id="11839at2157"/>
<feature type="transmembrane region" description="Helical" evidence="8">
    <location>
        <begin position="263"/>
        <end position="283"/>
    </location>
</feature>
<reference evidence="9 10" key="1">
    <citation type="submission" date="2019-12" db="EMBL/GenBank/DDBJ databases">
        <title>Isolation and characterization of three novel carbon monoxide-oxidizing members of Halobacteria from salione crusts and soils.</title>
        <authorList>
            <person name="Myers M.R."/>
            <person name="King G.M."/>
        </authorList>
    </citation>
    <scope>NUCLEOTIDE SEQUENCE [LARGE SCALE GENOMIC DNA]</scope>
    <source>
        <strain evidence="9 10">WSH3</strain>
    </source>
</reference>
<dbReference type="GO" id="GO:0005886">
    <property type="term" value="C:plasma membrane"/>
    <property type="evidence" value="ECO:0007669"/>
    <property type="project" value="UniProtKB-SubCell"/>
</dbReference>
<keyword evidence="10" id="KW-1185">Reference proteome</keyword>
<evidence type="ECO:0000256" key="4">
    <source>
        <dbReference type="ARBA" id="ARBA00022692"/>
    </source>
</evidence>
<evidence type="ECO:0000256" key="8">
    <source>
        <dbReference type="SAM" id="Phobius"/>
    </source>
</evidence>
<evidence type="ECO:0000256" key="2">
    <source>
        <dbReference type="ARBA" id="ARBA00006939"/>
    </source>
</evidence>
<dbReference type="EMBL" id="WUUT01000005">
    <property type="protein sequence ID" value="MXR52475.1"/>
    <property type="molecule type" value="Genomic_DNA"/>
</dbReference>
<protein>
    <submittedName>
        <fullName evidence="9">ZIP family metal transporter</fullName>
    </submittedName>
</protein>
<evidence type="ECO:0000313" key="9">
    <source>
        <dbReference type="EMBL" id="MXR52475.1"/>
    </source>
</evidence>
<comment type="similarity">
    <text evidence="2">Belongs to the ZIP transporter (TC 2.A.5) family.</text>
</comment>
<dbReference type="Pfam" id="PF02535">
    <property type="entry name" value="Zip"/>
    <property type="match status" value="1"/>
</dbReference>
<dbReference type="PANTHER" id="PTHR11040">
    <property type="entry name" value="ZINC/IRON TRANSPORTER"/>
    <property type="match status" value="1"/>
</dbReference>
<evidence type="ECO:0000313" key="10">
    <source>
        <dbReference type="Proteomes" id="UP000466535"/>
    </source>
</evidence>
<evidence type="ECO:0000256" key="6">
    <source>
        <dbReference type="ARBA" id="ARBA00022989"/>
    </source>
</evidence>
<evidence type="ECO:0000256" key="1">
    <source>
        <dbReference type="ARBA" id="ARBA00004651"/>
    </source>
</evidence>
<gene>
    <name evidence="9" type="ORF">GRX03_12770</name>
</gene>
<keyword evidence="3" id="KW-1003">Cell membrane</keyword>
<keyword evidence="5" id="KW-0862">Zinc</keyword>
<evidence type="ECO:0000256" key="7">
    <source>
        <dbReference type="ARBA" id="ARBA00023136"/>
    </source>
</evidence>
<dbReference type="RefSeq" id="WP_159764610.1">
    <property type="nucleotide sequence ID" value="NZ_WUUT01000005.1"/>
</dbReference>
<comment type="caution">
    <text evidence="9">The sequence shown here is derived from an EMBL/GenBank/DDBJ whole genome shotgun (WGS) entry which is preliminary data.</text>
</comment>
<keyword evidence="6 8" id="KW-1133">Transmembrane helix</keyword>
<feature type="transmembrane region" description="Helical" evidence="8">
    <location>
        <begin position="20"/>
        <end position="42"/>
    </location>
</feature>
<dbReference type="InterPro" id="IPR003689">
    <property type="entry name" value="ZIP"/>
</dbReference>
<accession>A0A6B0T355</accession>
<evidence type="ECO:0000256" key="5">
    <source>
        <dbReference type="ARBA" id="ARBA00022833"/>
    </source>
</evidence>
<feature type="transmembrane region" description="Helical" evidence="8">
    <location>
        <begin position="231"/>
        <end position="251"/>
    </location>
</feature>
<keyword evidence="4 8" id="KW-0812">Transmembrane</keyword>
<evidence type="ECO:0000256" key="3">
    <source>
        <dbReference type="ARBA" id="ARBA00022475"/>
    </source>
</evidence>
<sequence length="284" mass="29122">MAVEFSDTFVRIVGTSPPWQALAGGIVIALMNLFGASLVLVWRDPSERALDGMLGFAAGVMLAAAFTSLIIPGIEEYSGGDPVPTLIGVGLGALFLDRADVLVPHAHYLLTGSRRTDAAKPGENLGVSEDKLTGVVLFILAITLHNMPEGLAVGVGFGAAGQDPARLGSALSLMLAIGLQNIPEGLAVSVAAINAGLDRRLYAAVAGIRAGVVEIPLAVLGAVAVAAVDPLLPYAMGFAAGAMLFVISDEIIPETHRSGYERVATLGLMAGVIIMLYLDIALAG</sequence>
<dbReference type="Proteomes" id="UP000466535">
    <property type="component" value="Unassembled WGS sequence"/>
</dbReference>
<dbReference type="GO" id="GO:0005385">
    <property type="term" value="F:zinc ion transmembrane transporter activity"/>
    <property type="evidence" value="ECO:0007669"/>
    <property type="project" value="TreeGrafter"/>
</dbReference>
<keyword evidence="7 8" id="KW-0472">Membrane</keyword>